<sequence length="202" mass="21761">MKKTIIALALIGTSTGALADSPNWDKIQATYIETDIETPLDEDISMDGYAVSGSLSLSDSVFVLANFDSVGDESDFGDVDLDSLNAGLGFNHGITDSTDIFATVTYEKIELVGSIDAIGSESFDESGYGAGVGIRSMVTDFFELSVKADYLDIDDENAIRYDASAFFHLTKNLSLGVGYKLYDLDEIDQDIDTLGASVRYSF</sequence>
<dbReference type="AlphaFoldDB" id="A0A432YWT2"/>
<name>A0A432YWT2_9GAMM</name>
<feature type="chain" id="PRO_5019344215" evidence="2">
    <location>
        <begin position="20"/>
        <end position="202"/>
    </location>
</feature>
<feature type="signal peptide" evidence="2">
    <location>
        <begin position="1"/>
        <end position="19"/>
    </location>
</feature>
<dbReference type="Proteomes" id="UP000288361">
    <property type="component" value="Unassembled WGS sequence"/>
</dbReference>
<proteinExistence type="predicted"/>
<comment type="caution">
    <text evidence="4">The sequence shown here is derived from an EMBL/GenBank/DDBJ whole genome shotgun (WGS) entry which is preliminary data.</text>
</comment>
<dbReference type="InterPro" id="IPR027385">
    <property type="entry name" value="Beta-barrel_OMP"/>
</dbReference>
<evidence type="ECO:0000313" key="4">
    <source>
        <dbReference type="EMBL" id="RUO67762.1"/>
    </source>
</evidence>
<dbReference type="InterPro" id="IPR011250">
    <property type="entry name" value="OMP/PagP_B-barrel"/>
</dbReference>
<accession>A0A432YWT2</accession>
<dbReference type="SUPFAM" id="SSF56925">
    <property type="entry name" value="OMPA-like"/>
    <property type="match status" value="1"/>
</dbReference>
<evidence type="ECO:0000259" key="3">
    <source>
        <dbReference type="Pfam" id="PF13505"/>
    </source>
</evidence>
<organism evidence="4 5">
    <name type="scientific">Idiomarina piscisalsi</name>
    <dbReference type="NCBI Taxonomy" id="1096243"/>
    <lineage>
        <taxon>Bacteria</taxon>
        <taxon>Pseudomonadati</taxon>
        <taxon>Pseudomonadota</taxon>
        <taxon>Gammaproteobacteria</taxon>
        <taxon>Alteromonadales</taxon>
        <taxon>Idiomarinaceae</taxon>
        <taxon>Idiomarina</taxon>
    </lineage>
</organism>
<dbReference type="RefSeq" id="WP_126751408.1">
    <property type="nucleotide sequence ID" value="NZ_JBHUMT010000016.1"/>
</dbReference>
<feature type="domain" description="Outer membrane protein beta-barrel" evidence="3">
    <location>
        <begin position="6"/>
        <end position="162"/>
    </location>
</feature>
<protein>
    <submittedName>
        <fullName evidence="4">Porin</fullName>
    </submittedName>
</protein>
<keyword evidence="1 2" id="KW-0732">Signal</keyword>
<reference evidence="4 5" key="1">
    <citation type="journal article" date="2011" name="Front. Microbiol.">
        <title>Genomic signatures of strain selection and enhancement in Bacillus atrophaeus var. globigii, a historical biowarfare simulant.</title>
        <authorList>
            <person name="Gibbons H.S."/>
            <person name="Broomall S.M."/>
            <person name="McNew L.A."/>
            <person name="Daligault H."/>
            <person name="Chapman C."/>
            <person name="Bruce D."/>
            <person name="Karavis M."/>
            <person name="Krepps M."/>
            <person name="McGregor P.A."/>
            <person name="Hong C."/>
            <person name="Park K.H."/>
            <person name="Akmal A."/>
            <person name="Feldman A."/>
            <person name="Lin J.S."/>
            <person name="Chang W.E."/>
            <person name="Higgs B.W."/>
            <person name="Demirev P."/>
            <person name="Lindquist J."/>
            <person name="Liem A."/>
            <person name="Fochler E."/>
            <person name="Read T.D."/>
            <person name="Tapia R."/>
            <person name="Johnson S."/>
            <person name="Bishop-Lilly K.A."/>
            <person name="Detter C."/>
            <person name="Han C."/>
            <person name="Sozhamannan S."/>
            <person name="Rosenzweig C.N."/>
            <person name="Skowronski E.W."/>
        </authorList>
    </citation>
    <scope>NUCLEOTIDE SEQUENCE [LARGE SCALE GENOMIC DNA]</scope>
    <source>
        <strain evidence="4 5">TPS4-2</strain>
    </source>
</reference>
<dbReference type="Pfam" id="PF13505">
    <property type="entry name" value="OMP_b-brl"/>
    <property type="match status" value="1"/>
</dbReference>
<evidence type="ECO:0000256" key="1">
    <source>
        <dbReference type="ARBA" id="ARBA00022729"/>
    </source>
</evidence>
<evidence type="ECO:0000313" key="5">
    <source>
        <dbReference type="Proteomes" id="UP000288361"/>
    </source>
</evidence>
<gene>
    <name evidence="4" type="ORF">CWI73_02585</name>
</gene>
<evidence type="ECO:0000256" key="2">
    <source>
        <dbReference type="SAM" id="SignalP"/>
    </source>
</evidence>
<dbReference type="EMBL" id="PIQA01000001">
    <property type="protein sequence ID" value="RUO67762.1"/>
    <property type="molecule type" value="Genomic_DNA"/>
</dbReference>